<dbReference type="GO" id="GO:0005886">
    <property type="term" value="C:plasma membrane"/>
    <property type="evidence" value="ECO:0007669"/>
    <property type="project" value="TreeGrafter"/>
</dbReference>
<dbReference type="AlphaFoldDB" id="A0AAE0DQA6"/>
<dbReference type="EMBL" id="JASNWA010000003">
    <property type="protein sequence ID" value="KAK3178840.1"/>
    <property type="molecule type" value="Genomic_DNA"/>
</dbReference>
<keyword evidence="8" id="KW-1185">Reference proteome</keyword>
<evidence type="ECO:0000313" key="7">
    <source>
        <dbReference type="EMBL" id="KAK3178840.1"/>
    </source>
</evidence>
<evidence type="ECO:0000256" key="1">
    <source>
        <dbReference type="ARBA" id="ARBA00004141"/>
    </source>
</evidence>
<keyword evidence="5 6" id="KW-0472">Membrane</keyword>
<organism evidence="7 8">
    <name type="scientific">Lepraria neglecta</name>
    <dbReference type="NCBI Taxonomy" id="209136"/>
    <lineage>
        <taxon>Eukaryota</taxon>
        <taxon>Fungi</taxon>
        <taxon>Dikarya</taxon>
        <taxon>Ascomycota</taxon>
        <taxon>Pezizomycotina</taxon>
        <taxon>Lecanoromycetes</taxon>
        <taxon>OSLEUM clade</taxon>
        <taxon>Lecanoromycetidae</taxon>
        <taxon>Lecanorales</taxon>
        <taxon>Lecanorineae</taxon>
        <taxon>Stereocaulaceae</taxon>
        <taxon>Lepraria</taxon>
    </lineage>
</organism>
<keyword evidence="2" id="KW-0813">Transport</keyword>
<comment type="subcellular location">
    <subcellularLocation>
        <location evidence="1">Membrane</location>
        <topology evidence="1">Multi-pass membrane protein</topology>
    </subcellularLocation>
</comment>
<dbReference type="PANTHER" id="PTHR19432">
    <property type="entry name" value="SUGAR TRANSPORTER"/>
    <property type="match status" value="1"/>
</dbReference>
<accession>A0AAE0DQA6</accession>
<comment type="caution">
    <text evidence="7">The sequence shown here is derived from an EMBL/GenBank/DDBJ whole genome shotgun (WGS) entry which is preliminary data.</text>
</comment>
<dbReference type="Proteomes" id="UP001276659">
    <property type="component" value="Unassembled WGS sequence"/>
</dbReference>
<keyword evidence="3 6" id="KW-0812">Transmembrane</keyword>
<feature type="transmembrane region" description="Helical" evidence="6">
    <location>
        <begin position="62"/>
        <end position="82"/>
    </location>
</feature>
<name>A0AAE0DQA6_9LECA</name>
<evidence type="ECO:0000256" key="5">
    <source>
        <dbReference type="ARBA" id="ARBA00023136"/>
    </source>
</evidence>
<dbReference type="PANTHER" id="PTHR19432:SF76">
    <property type="entry name" value="TRANSPORTER, PUTATIVE (EUROFUNG)-RELATED"/>
    <property type="match status" value="1"/>
</dbReference>
<evidence type="ECO:0000256" key="3">
    <source>
        <dbReference type="ARBA" id="ARBA00022692"/>
    </source>
</evidence>
<feature type="transmembrane region" description="Helical" evidence="6">
    <location>
        <begin position="259"/>
        <end position="286"/>
    </location>
</feature>
<feature type="transmembrane region" description="Helical" evidence="6">
    <location>
        <begin position="306"/>
        <end position="332"/>
    </location>
</feature>
<evidence type="ECO:0000256" key="2">
    <source>
        <dbReference type="ARBA" id="ARBA00022448"/>
    </source>
</evidence>
<gene>
    <name evidence="7" type="ORF">OEA41_000977</name>
</gene>
<protein>
    <submittedName>
        <fullName evidence="7">Uncharacterized protein</fullName>
    </submittedName>
</protein>
<keyword evidence="4 6" id="KW-1133">Transmembrane helix</keyword>
<sequence length="340" mass="36856">MGPKATVHVDLLDIGSDLSVQSRMVFRDCGLLRWRQGHGKLDWIVECCAQGRLLMWSKAKKLSVAVAISCIYAVDFAINAATARSLIVDTLPESQQQLGSAWAGRMLGLGHVLGYFAGTVDLMKHFGDSLGDTQFKQICLIASATIIVCSSLTCYCVEERVLLSRRSDNRLPSTEKNSGGVLDYLLVLDRPWAMYGWAPLAIIGEEINKLETSSNSRAYSSIDQDSSVELTRLRANPNHFTTATASHGKEEAAFATAGIYLGIWNIFATIPQFLATFIAMIAFSILEPGKSPELAKGDDEKENKSSIGQIPGLTGTAVCLAVGALCSFVAAVQTFRLPRI</sequence>
<feature type="transmembrane region" description="Helical" evidence="6">
    <location>
        <begin position="135"/>
        <end position="157"/>
    </location>
</feature>
<evidence type="ECO:0000256" key="6">
    <source>
        <dbReference type="SAM" id="Phobius"/>
    </source>
</evidence>
<dbReference type="GO" id="GO:0008506">
    <property type="term" value="F:sucrose:proton symporter activity"/>
    <property type="evidence" value="ECO:0007669"/>
    <property type="project" value="TreeGrafter"/>
</dbReference>
<reference evidence="7" key="1">
    <citation type="submission" date="2022-11" db="EMBL/GenBank/DDBJ databases">
        <title>Chromosomal genome sequence assembly and mating type (MAT) locus characterization of the leprose asexual lichenized fungus Lepraria neglecta (Nyl.) Erichsen.</title>
        <authorList>
            <person name="Allen J.L."/>
            <person name="Pfeffer B."/>
        </authorList>
    </citation>
    <scope>NUCLEOTIDE SEQUENCE</scope>
    <source>
        <strain evidence="7">Allen 5258</strain>
    </source>
</reference>
<evidence type="ECO:0000313" key="8">
    <source>
        <dbReference type="Proteomes" id="UP001276659"/>
    </source>
</evidence>
<proteinExistence type="predicted"/>
<evidence type="ECO:0000256" key="4">
    <source>
        <dbReference type="ARBA" id="ARBA00022989"/>
    </source>
</evidence>